<comment type="caution">
    <text evidence="1">The sequence shown here is derived from an EMBL/GenBank/DDBJ whole genome shotgun (WGS) entry which is preliminary data.</text>
</comment>
<accession>A0ABU2CE02</accession>
<evidence type="ECO:0008006" key="3">
    <source>
        <dbReference type="Google" id="ProtNLM"/>
    </source>
</evidence>
<dbReference type="EMBL" id="JAVDXT010000005">
    <property type="protein sequence ID" value="MDR7379576.1"/>
    <property type="molecule type" value="Genomic_DNA"/>
</dbReference>
<reference evidence="1 2" key="1">
    <citation type="submission" date="2023-07" db="EMBL/GenBank/DDBJ databases">
        <title>Sorghum-associated microbial communities from plants grown in Nebraska, USA.</title>
        <authorList>
            <person name="Schachtman D."/>
        </authorList>
    </citation>
    <scope>NUCLEOTIDE SEQUENCE [LARGE SCALE GENOMIC DNA]</scope>
    <source>
        <strain evidence="1 2">BE313</strain>
    </source>
</reference>
<dbReference type="RefSeq" id="WP_310376320.1">
    <property type="nucleotide sequence ID" value="NZ_JAVDXT010000005.1"/>
</dbReference>
<evidence type="ECO:0000313" key="1">
    <source>
        <dbReference type="EMBL" id="MDR7379576.1"/>
    </source>
</evidence>
<name>A0ABU2CE02_9BURK</name>
<dbReference type="InterPro" id="IPR039437">
    <property type="entry name" value="FrzH/put_lumazine-bd"/>
</dbReference>
<proteinExistence type="predicted"/>
<evidence type="ECO:0000313" key="2">
    <source>
        <dbReference type="Proteomes" id="UP001180487"/>
    </source>
</evidence>
<protein>
    <recommendedName>
        <fullName evidence="3">Lumazine-binding</fullName>
    </recommendedName>
</protein>
<dbReference type="Pfam" id="PF12893">
    <property type="entry name" value="Lumazine_bd_2"/>
    <property type="match status" value="1"/>
</dbReference>
<dbReference type="Gene3D" id="3.10.450.50">
    <property type="match status" value="1"/>
</dbReference>
<organism evidence="1 2">
    <name type="scientific">Rhodoferax ferrireducens</name>
    <dbReference type="NCBI Taxonomy" id="192843"/>
    <lineage>
        <taxon>Bacteria</taxon>
        <taxon>Pseudomonadati</taxon>
        <taxon>Pseudomonadota</taxon>
        <taxon>Betaproteobacteria</taxon>
        <taxon>Burkholderiales</taxon>
        <taxon>Comamonadaceae</taxon>
        <taxon>Rhodoferax</taxon>
    </lineage>
</organism>
<keyword evidence="2" id="KW-1185">Reference proteome</keyword>
<gene>
    <name evidence="1" type="ORF">J2X19_004272</name>
</gene>
<dbReference type="InterPro" id="IPR032710">
    <property type="entry name" value="NTF2-like_dom_sf"/>
</dbReference>
<dbReference type="SUPFAM" id="SSF54427">
    <property type="entry name" value="NTF2-like"/>
    <property type="match status" value="1"/>
</dbReference>
<dbReference type="Proteomes" id="UP001180487">
    <property type="component" value="Unassembled WGS sequence"/>
</dbReference>
<sequence>MPSQSYIQDYQAIVQVLGHYIDGNQQGSGARMRAAFHAQATIFGLNGGEVFGPEIGKLFDLVDQFEPSPEATAVIARVDIVGTAASVRLDSEKVAGQRFTDFFNLLKIDGNWSIVNKIYHTHPQA</sequence>